<feature type="active site" description="Proton acceptor" evidence="5">
    <location>
        <position position="63"/>
    </location>
</feature>
<dbReference type="SUPFAM" id="SSF51182">
    <property type="entry name" value="RmlC-like cupins"/>
    <property type="match status" value="1"/>
</dbReference>
<evidence type="ECO:0000313" key="8">
    <source>
        <dbReference type="EMBL" id="ABO23273.1"/>
    </source>
</evidence>
<dbReference type="UniPathway" id="UPA00124"/>
<dbReference type="PANTHER" id="PTHR21047">
    <property type="entry name" value="DTDP-6-DEOXY-D-GLUCOSE-3,5 EPIMERASE"/>
    <property type="match status" value="1"/>
</dbReference>
<evidence type="ECO:0000256" key="3">
    <source>
        <dbReference type="ARBA" id="ARBA00012098"/>
    </source>
</evidence>
<feature type="site" description="Participates in a stacking interaction with the thymidine ring of dTDP-4-oxo-6-deoxyglucose" evidence="6">
    <location>
        <position position="138"/>
    </location>
</feature>
<accession>A3QCS5</accession>
<comment type="function">
    <text evidence="2 7">Catalyzes the epimerization of the C3' and C5'positions of dTDP-6-deoxy-D-xylo-4-hexulose, forming dTDP-6-deoxy-L-lyxo-4-hexulose.</text>
</comment>
<dbReference type="PANTHER" id="PTHR21047:SF2">
    <property type="entry name" value="THYMIDINE DIPHOSPHO-4-KETO-RHAMNOSE 3,5-EPIMERASE"/>
    <property type="match status" value="1"/>
</dbReference>
<evidence type="ECO:0000256" key="5">
    <source>
        <dbReference type="PIRSR" id="PIRSR600888-1"/>
    </source>
</evidence>
<dbReference type="Gene3D" id="2.60.120.10">
    <property type="entry name" value="Jelly Rolls"/>
    <property type="match status" value="1"/>
</dbReference>
<evidence type="ECO:0000256" key="7">
    <source>
        <dbReference type="RuleBase" id="RU364069"/>
    </source>
</evidence>
<dbReference type="GO" id="GO:0000271">
    <property type="term" value="P:polysaccharide biosynthetic process"/>
    <property type="evidence" value="ECO:0007669"/>
    <property type="project" value="TreeGrafter"/>
</dbReference>
<dbReference type="EC" id="5.1.3.13" evidence="3 7"/>
<evidence type="ECO:0000256" key="4">
    <source>
        <dbReference type="ARBA" id="ARBA00019595"/>
    </source>
</evidence>
<dbReference type="InterPro" id="IPR011051">
    <property type="entry name" value="RmlC_Cupin_sf"/>
</dbReference>
<dbReference type="Pfam" id="PF00908">
    <property type="entry name" value="dTDP_sugar_isom"/>
    <property type="match status" value="1"/>
</dbReference>
<dbReference type="eggNOG" id="COG1898">
    <property type="taxonomic scope" value="Bacteria"/>
</dbReference>
<evidence type="ECO:0000313" key="9">
    <source>
        <dbReference type="Proteomes" id="UP000001558"/>
    </source>
</evidence>
<dbReference type="RefSeq" id="WP_011865205.1">
    <property type="nucleotide sequence ID" value="NC_009092.1"/>
</dbReference>
<protein>
    <recommendedName>
        <fullName evidence="4 7">dTDP-4-dehydrorhamnose 3,5-epimerase</fullName>
        <ecNumber evidence="3 7">5.1.3.13</ecNumber>
    </recommendedName>
    <alternativeName>
        <fullName evidence="7">Thymidine diphospho-4-keto-rhamnose 3,5-epimerase</fullName>
    </alternativeName>
</protein>
<comment type="subunit">
    <text evidence="7">Homodimer.</text>
</comment>
<dbReference type="HOGENOM" id="CLU_090940_1_1_6"/>
<sequence length="181" mass="21082">MKIIDTKIPDVKIIEPTVFGDERGFFMETWNQKRFEELVTGKHTQFVQDNHSKSKKGILRGLHYQTENTQGKLVRVIYGEVFDVAVDIRKGSPTFGKWVGEYLSAENNRQLWVPEGFAHGFYVTSEHAEFVYKCTDYYNPHMECSIQWDDKFLSIEWPFESEPILSSKDSNCLGMNEQVLL</sequence>
<dbReference type="InterPro" id="IPR000888">
    <property type="entry name" value="RmlC-like"/>
</dbReference>
<name>A3QCS5_SHELP</name>
<dbReference type="EMBL" id="CP000606">
    <property type="protein sequence ID" value="ABO23273.1"/>
    <property type="molecule type" value="Genomic_DNA"/>
</dbReference>
<dbReference type="NCBIfam" id="TIGR01221">
    <property type="entry name" value="rmlC"/>
    <property type="match status" value="1"/>
</dbReference>
<gene>
    <name evidence="8" type="ordered locus">Shew_1404</name>
</gene>
<keyword evidence="7 8" id="KW-0413">Isomerase</keyword>
<dbReference type="GO" id="GO:0005829">
    <property type="term" value="C:cytosol"/>
    <property type="evidence" value="ECO:0007669"/>
    <property type="project" value="TreeGrafter"/>
</dbReference>
<dbReference type="KEGG" id="slo:Shew_1404"/>
<evidence type="ECO:0000256" key="2">
    <source>
        <dbReference type="ARBA" id="ARBA00001997"/>
    </source>
</evidence>
<organism evidence="8 9">
    <name type="scientific">Shewanella loihica (strain ATCC BAA-1088 / PV-4)</name>
    <dbReference type="NCBI Taxonomy" id="323850"/>
    <lineage>
        <taxon>Bacteria</taxon>
        <taxon>Pseudomonadati</taxon>
        <taxon>Pseudomonadota</taxon>
        <taxon>Gammaproteobacteria</taxon>
        <taxon>Alteromonadales</taxon>
        <taxon>Shewanellaceae</taxon>
        <taxon>Shewanella</taxon>
    </lineage>
</organism>
<proteinExistence type="inferred from homology"/>
<keyword evidence="9" id="KW-1185">Reference proteome</keyword>
<evidence type="ECO:0000256" key="1">
    <source>
        <dbReference type="ARBA" id="ARBA00001298"/>
    </source>
</evidence>
<dbReference type="AlphaFoldDB" id="A3QCS5"/>
<dbReference type="GO" id="GO:0019305">
    <property type="term" value="P:dTDP-rhamnose biosynthetic process"/>
    <property type="evidence" value="ECO:0007669"/>
    <property type="project" value="UniProtKB-UniRule"/>
</dbReference>
<comment type="similarity">
    <text evidence="7">Belongs to the dTDP-4-dehydrorhamnose 3,5-epimerase family.</text>
</comment>
<feature type="active site" description="Proton donor" evidence="5">
    <location>
        <position position="132"/>
    </location>
</feature>
<dbReference type="Proteomes" id="UP000001558">
    <property type="component" value="Chromosome"/>
</dbReference>
<dbReference type="STRING" id="323850.Shew_1404"/>
<evidence type="ECO:0000256" key="6">
    <source>
        <dbReference type="PIRSR" id="PIRSR600888-3"/>
    </source>
</evidence>
<comment type="pathway">
    <text evidence="7">Carbohydrate biosynthesis; dTDP-L-rhamnose biosynthesis.</text>
</comment>
<dbReference type="GO" id="GO:0008830">
    <property type="term" value="F:dTDP-4-dehydrorhamnose 3,5-epimerase activity"/>
    <property type="evidence" value="ECO:0007669"/>
    <property type="project" value="UniProtKB-UniRule"/>
</dbReference>
<comment type="catalytic activity">
    <reaction evidence="1 7">
        <text>dTDP-4-dehydro-6-deoxy-alpha-D-glucose = dTDP-4-dehydro-beta-L-rhamnose</text>
        <dbReference type="Rhea" id="RHEA:16969"/>
        <dbReference type="ChEBI" id="CHEBI:57649"/>
        <dbReference type="ChEBI" id="CHEBI:62830"/>
        <dbReference type="EC" id="5.1.3.13"/>
    </reaction>
</comment>
<dbReference type="CDD" id="cd00438">
    <property type="entry name" value="cupin_RmlC"/>
    <property type="match status" value="1"/>
</dbReference>
<dbReference type="InterPro" id="IPR014710">
    <property type="entry name" value="RmlC-like_jellyroll"/>
</dbReference>
<dbReference type="OrthoDB" id="9800680at2"/>
<reference evidence="8 9" key="1">
    <citation type="submission" date="2007-03" db="EMBL/GenBank/DDBJ databases">
        <title>Complete sequence of Shewanella loihica PV-4.</title>
        <authorList>
            <consortium name="US DOE Joint Genome Institute"/>
            <person name="Copeland A."/>
            <person name="Lucas S."/>
            <person name="Lapidus A."/>
            <person name="Barry K."/>
            <person name="Detter J.C."/>
            <person name="Glavina del Rio T."/>
            <person name="Hammon N."/>
            <person name="Israni S."/>
            <person name="Dalin E."/>
            <person name="Tice H."/>
            <person name="Pitluck S."/>
            <person name="Chain P."/>
            <person name="Malfatti S."/>
            <person name="Shin M."/>
            <person name="Vergez L."/>
            <person name="Schmutz J."/>
            <person name="Larimer F."/>
            <person name="Land M."/>
            <person name="Hauser L."/>
            <person name="Kyrpides N."/>
            <person name="Mikhailova N."/>
            <person name="Romine M.F."/>
            <person name="Serres G."/>
            <person name="Fredrickson J."/>
            <person name="Tiedje J."/>
            <person name="Richardson P."/>
        </authorList>
    </citation>
    <scope>NUCLEOTIDE SEQUENCE [LARGE SCALE GENOMIC DNA]</scope>
    <source>
        <strain evidence="9">ATCC BAA-1088 / PV-4</strain>
    </source>
</reference>